<keyword evidence="3" id="KW-1185">Reference proteome</keyword>
<evidence type="ECO:0000259" key="1">
    <source>
        <dbReference type="Pfam" id="PF00535"/>
    </source>
</evidence>
<comment type="caution">
    <text evidence="2">The sequence shown here is derived from an EMBL/GenBank/DDBJ whole genome shotgun (WGS) entry which is preliminary data.</text>
</comment>
<dbReference type="SUPFAM" id="SSF53448">
    <property type="entry name" value="Nucleotide-diphospho-sugar transferases"/>
    <property type="match status" value="1"/>
</dbReference>
<dbReference type="Gene3D" id="3.90.550.10">
    <property type="entry name" value="Spore Coat Polysaccharide Biosynthesis Protein SpsA, Chain A"/>
    <property type="match status" value="1"/>
</dbReference>
<dbReference type="Proteomes" id="UP000094764">
    <property type="component" value="Unassembled WGS sequence"/>
</dbReference>
<dbReference type="RefSeq" id="WP_069634481.1">
    <property type="nucleotide sequence ID" value="NZ_JXKZ01000002.1"/>
</dbReference>
<reference evidence="3" key="1">
    <citation type="submission" date="2016-09" db="EMBL/GenBank/DDBJ databases">
        <authorList>
            <person name="Gulvik C.A."/>
        </authorList>
    </citation>
    <scope>NUCLEOTIDE SEQUENCE [LARGE SCALE GENOMIC DNA]</scope>
    <source>
        <strain evidence="3">LMG 26306</strain>
    </source>
</reference>
<dbReference type="InterPro" id="IPR001173">
    <property type="entry name" value="Glyco_trans_2-like"/>
</dbReference>
<protein>
    <submittedName>
        <fullName evidence="2">Glycosyl transferase family 2</fullName>
    </submittedName>
</protein>
<sequence length="277" mass="32766">MENKVVITIVLYRTNFSQTPSYNLLKNYIVEKKSVYLLLYDNSDKAQDNELFDQENVCYIHDETNPGLAKAYNAGNRYLTEVKGDIMLLLDQDTLLDERYLEKLLCMSLDIAIGAYVPIVSSHGRQISPVFSDKYIGRQSELPTSGSYSKMIMSINSGTALPKETLKSIGMFNLDFPLDFLDHWLFWKIYQLHKKVCVLDYHLEHDLSVLDYRRVNSQRYESIIRAETLFYQKYDQDKLLVHRKHLFLRTIKQFLRVKNRKIWRRTFLEYRSLMKGK</sequence>
<evidence type="ECO:0000313" key="2">
    <source>
        <dbReference type="EMBL" id="OEG17159.1"/>
    </source>
</evidence>
<accession>A0A1E5GWW5</accession>
<dbReference type="InterPro" id="IPR029044">
    <property type="entry name" value="Nucleotide-diphossugar_trans"/>
</dbReference>
<dbReference type="EMBL" id="MIKB01000012">
    <property type="protein sequence ID" value="OEG17159.1"/>
    <property type="molecule type" value="Genomic_DNA"/>
</dbReference>
<organism evidence="2 3">
    <name type="scientific">Enterococcus quebecensis</name>
    <dbReference type="NCBI Taxonomy" id="903983"/>
    <lineage>
        <taxon>Bacteria</taxon>
        <taxon>Bacillati</taxon>
        <taxon>Bacillota</taxon>
        <taxon>Bacilli</taxon>
        <taxon>Lactobacillales</taxon>
        <taxon>Enterococcaceae</taxon>
        <taxon>Enterococcus</taxon>
    </lineage>
</organism>
<feature type="domain" description="Glycosyltransferase 2-like" evidence="1">
    <location>
        <begin position="49"/>
        <end position="105"/>
    </location>
</feature>
<keyword evidence="2" id="KW-0808">Transferase</keyword>
<dbReference type="STRING" id="903983.BCR23_03915"/>
<evidence type="ECO:0000313" key="3">
    <source>
        <dbReference type="Proteomes" id="UP000094764"/>
    </source>
</evidence>
<dbReference type="Pfam" id="PF00535">
    <property type="entry name" value="Glycos_transf_2"/>
    <property type="match status" value="1"/>
</dbReference>
<dbReference type="AlphaFoldDB" id="A0A1E5GWW5"/>
<dbReference type="OrthoDB" id="119253at2"/>
<gene>
    <name evidence="2" type="ORF">BCR23_03915</name>
</gene>
<name>A0A1E5GWW5_9ENTE</name>
<proteinExistence type="predicted"/>
<dbReference type="GO" id="GO:0016740">
    <property type="term" value="F:transferase activity"/>
    <property type="evidence" value="ECO:0007669"/>
    <property type="project" value="UniProtKB-KW"/>
</dbReference>